<reference evidence="3" key="1">
    <citation type="journal article" date="2017" name="Nat. Commun.">
        <title>The asparagus genome sheds light on the origin and evolution of a young Y chromosome.</title>
        <authorList>
            <person name="Harkess A."/>
            <person name="Zhou J."/>
            <person name="Xu C."/>
            <person name="Bowers J.E."/>
            <person name="Van der Hulst R."/>
            <person name="Ayyampalayam S."/>
            <person name="Mercati F."/>
            <person name="Riccardi P."/>
            <person name="McKain M.R."/>
            <person name="Kakrana A."/>
            <person name="Tang H."/>
            <person name="Ray J."/>
            <person name="Groenendijk J."/>
            <person name="Arikit S."/>
            <person name="Mathioni S.M."/>
            <person name="Nakano M."/>
            <person name="Shan H."/>
            <person name="Telgmann-Rauber A."/>
            <person name="Kanno A."/>
            <person name="Yue Z."/>
            <person name="Chen H."/>
            <person name="Li W."/>
            <person name="Chen Y."/>
            <person name="Xu X."/>
            <person name="Zhang Y."/>
            <person name="Luo S."/>
            <person name="Chen H."/>
            <person name="Gao J."/>
            <person name="Mao Z."/>
            <person name="Pires J.C."/>
            <person name="Luo M."/>
            <person name="Kudrna D."/>
            <person name="Wing R.A."/>
            <person name="Meyers B.C."/>
            <person name="Yi K."/>
            <person name="Kong H."/>
            <person name="Lavrijsen P."/>
            <person name="Sunseri F."/>
            <person name="Falavigna A."/>
            <person name="Ye Y."/>
            <person name="Leebens-Mack J.H."/>
            <person name="Chen G."/>
        </authorList>
    </citation>
    <scope>NUCLEOTIDE SEQUENCE [LARGE SCALE GENOMIC DNA]</scope>
    <source>
        <strain evidence="3">cv. DH0086</strain>
    </source>
</reference>
<sequence length="127" mass="14568">MISRAVAQAFPEVKVTVLDFPHVIEVMDKSEGRIQYVAGDMFEYIPPADAKNCHSLKNHHGLNIHSWDEEEPPTYMVDFFSYKTLVSSNLWLEQIQVCYAYNLDLTLGLAKPLRGIMLTRSTSWYAL</sequence>
<evidence type="ECO:0000313" key="2">
    <source>
        <dbReference type="EMBL" id="ONK73251.1"/>
    </source>
</evidence>
<feature type="domain" description="O-methyltransferase C-terminal" evidence="1">
    <location>
        <begin position="4"/>
        <end position="51"/>
    </location>
</feature>
<proteinExistence type="predicted"/>
<dbReference type="Gene3D" id="3.40.50.150">
    <property type="entry name" value="Vaccinia Virus protein VP39"/>
    <property type="match status" value="1"/>
</dbReference>
<dbReference type="GO" id="GO:0008171">
    <property type="term" value="F:O-methyltransferase activity"/>
    <property type="evidence" value="ECO:0007669"/>
    <property type="project" value="InterPro"/>
</dbReference>
<dbReference type="Gramene" id="ONK73251">
    <property type="protein sequence ID" value="ONK73251"/>
    <property type="gene ID" value="A4U43_C04F28980"/>
</dbReference>
<protein>
    <recommendedName>
        <fullName evidence="1">O-methyltransferase C-terminal domain-containing protein</fullName>
    </recommendedName>
</protein>
<dbReference type="EMBL" id="CM007384">
    <property type="protein sequence ID" value="ONK73251.1"/>
    <property type="molecule type" value="Genomic_DNA"/>
</dbReference>
<dbReference type="InterPro" id="IPR001077">
    <property type="entry name" value="COMT_C"/>
</dbReference>
<dbReference type="SUPFAM" id="SSF53335">
    <property type="entry name" value="S-adenosyl-L-methionine-dependent methyltransferases"/>
    <property type="match status" value="1"/>
</dbReference>
<evidence type="ECO:0000313" key="3">
    <source>
        <dbReference type="Proteomes" id="UP000243459"/>
    </source>
</evidence>
<gene>
    <name evidence="2" type="ORF">A4U43_C04F28980</name>
</gene>
<organism evidence="2 3">
    <name type="scientific">Asparagus officinalis</name>
    <name type="common">Garden asparagus</name>
    <dbReference type="NCBI Taxonomy" id="4686"/>
    <lineage>
        <taxon>Eukaryota</taxon>
        <taxon>Viridiplantae</taxon>
        <taxon>Streptophyta</taxon>
        <taxon>Embryophyta</taxon>
        <taxon>Tracheophyta</taxon>
        <taxon>Spermatophyta</taxon>
        <taxon>Magnoliopsida</taxon>
        <taxon>Liliopsida</taxon>
        <taxon>Asparagales</taxon>
        <taxon>Asparagaceae</taxon>
        <taxon>Asparagoideae</taxon>
        <taxon>Asparagus</taxon>
    </lineage>
</organism>
<dbReference type="InterPro" id="IPR029063">
    <property type="entry name" value="SAM-dependent_MTases_sf"/>
</dbReference>
<dbReference type="AlphaFoldDB" id="A0A5P1F9C2"/>
<dbReference type="Pfam" id="PF00891">
    <property type="entry name" value="Methyltransf_2"/>
    <property type="match status" value="1"/>
</dbReference>
<keyword evidence="3" id="KW-1185">Reference proteome</keyword>
<dbReference type="Proteomes" id="UP000243459">
    <property type="component" value="Chromosome 4"/>
</dbReference>
<evidence type="ECO:0000259" key="1">
    <source>
        <dbReference type="Pfam" id="PF00891"/>
    </source>
</evidence>
<accession>A0A5P1F9C2</accession>
<name>A0A5P1F9C2_ASPOF</name>